<comment type="caution">
    <text evidence="2">The sequence shown here is derived from an EMBL/GenBank/DDBJ whole genome shotgun (WGS) entry which is preliminary data.</text>
</comment>
<name>K9ER55_9LACT</name>
<dbReference type="AlphaFoldDB" id="K9ER55"/>
<keyword evidence="3" id="KW-1185">Reference proteome</keyword>
<protein>
    <submittedName>
        <fullName evidence="2">Uncharacterized protein</fullName>
    </submittedName>
</protein>
<dbReference type="HOGENOM" id="CLU_2230801_0_0_9"/>
<dbReference type="OrthoDB" id="2064143at2"/>
<feature type="region of interest" description="Disordered" evidence="1">
    <location>
        <begin position="78"/>
        <end position="105"/>
    </location>
</feature>
<gene>
    <name evidence="2" type="ORF">HMPREF9698_01110</name>
</gene>
<dbReference type="RefSeq" id="WP_003778202.1">
    <property type="nucleotide sequence ID" value="NZ_JH992959.1"/>
</dbReference>
<accession>K9ER55</accession>
<reference evidence="2 3" key="1">
    <citation type="submission" date="2012-09" db="EMBL/GenBank/DDBJ databases">
        <title>The Genome Sequence of Alloiococcus otitis ATCC 51267.</title>
        <authorList>
            <consortium name="The Broad Institute Genome Sequencing Platform"/>
            <person name="Earl A."/>
            <person name="Ward D."/>
            <person name="Feldgarden M."/>
            <person name="Gevers D."/>
            <person name="Huys G."/>
            <person name="Walker B."/>
            <person name="Young S.K."/>
            <person name="Zeng Q."/>
            <person name="Gargeya S."/>
            <person name="Fitzgerald M."/>
            <person name="Haas B."/>
            <person name="Abouelleil A."/>
            <person name="Alvarado L."/>
            <person name="Arachchi H.M."/>
            <person name="Berlin A.M."/>
            <person name="Chapman S.B."/>
            <person name="Goldberg J."/>
            <person name="Griggs A."/>
            <person name="Gujja S."/>
            <person name="Hansen M."/>
            <person name="Howarth C."/>
            <person name="Imamovic A."/>
            <person name="Larimer J."/>
            <person name="McCowen C."/>
            <person name="Montmayeur A."/>
            <person name="Murphy C."/>
            <person name="Neiman D."/>
            <person name="Pearson M."/>
            <person name="Priest M."/>
            <person name="Roberts A."/>
            <person name="Saif S."/>
            <person name="Shea T."/>
            <person name="Sisk P."/>
            <person name="Sykes S."/>
            <person name="Wortman J."/>
            <person name="Nusbaum C."/>
            <person name="Birren B."/>
        </authorList>
    </citation>
    <scope>NUCLEOTIDE SEQUENCE [LARGE SCALE GENOMIC DNA]</scope>
    <source>
        <strain evidence="2 3">ATCC 51267</strain>
    </source>
</reference>
<proteinExistence type="predicted"/>
<dbReference type="Proteomes" id="UP000009875">
    <property type="component" value="Unassembled WGS sequence"/>
</dbReference>
<organism evidence="2 3">
    <name type="scientific">Alloiococcus otitis ATCC 51267</name>
    <dbReference type="NCBI Taxonomy" id="883081"/>
    <lineage>
        <taxon>Bacteria</taxon>
        <taxon>Bacillati</taxon>
        <taxon>Bacillota</taxon>
        <taxon>Bacilli</taxon>
        <taxon>Lactobacillales</taxon>
        <taxon>Carnobacteriaceae</taxon>
        <taxon>Alloiococcus</taxon>
    </lineage>
</organism>
<evidence type="ECO:0000313" key="2">
    <source>
        <dbReference type="EMBL" id="EKU93362.1"/>
    </source>
</evidence>
<evidence type="ECO:0000256" key="1">
    <source>
        <dbReference type="SAM" id="MobiDB-lite"/>
    </source>
</evidence>
<sequence length="105" mass="12188">MARHNLSPVEAGRTTLKEFEVYALSYSLKMQEWRYRASFLAWQNQAVQATKGKGKNVRPAFKKFEDFYNYSKDFEQVFDPPESTEPKQTESLADLNMKLNAKGRG</sequence>
<dbReference type="STRING" id="883081.HMPREF9698_01110"/>
<dbReference type="eggNOG" id="ENOG502ZGDB">
    <property type="taxonomic scope" value="Bacteria"/>
</dbReference>
<dbReference type="EMBL" id="AGXA01000021">
    <property type="protein sequence ID" value="EKU93362.1"/>
    <property type="molecule type" value="Genomic_DNA"/>
</dbReference>
<evidence type="ECO:0000313" key="3">
    <source>
        <dbReference type="Proteomes" id="UP000009875"/>
    </source>
</evidence>